<dbReference type="PROSITE" id="PS01186">
    <property type="entry name" value="EGF_2"/>
    <property type="match status" value="1"/>
</dbReference>
<dbReference type="Proteomes" id="UP000887565">
    <property type="component" value="Unplaced"/>
</dbReference>
<dbReference type="InterPro" id="IPR009030">
    <property type="entry name" value="Growth_fac_rcpt_cys_sf"/>
</dbReference>
<name>A0A915HKA2_ROMCU</name>
<dbReference type="SUPFAM" id="SSF57184">
    <property type="entry name" value="Growth factor receptor domain"/>
    <property type="match status" value="1"/>
</dbReference>
<dbReference type="GO" id="GO:0005509">
    <property type="term" value="F:calcium ion binding"/>
    <property type="evidence" value="ECO:0007669"/>
    <property type="project" value="InterPro"/>
</dbReference>
<keyword evidence="1 6" id="KW-0245">EGF-like domain</keyword>
<sequence length="132" mass="14038">RVNAGFSSVKIETEPTTKAVVTEANIPIATVCSSRFASTCSKNAECLINNVGKEECQCYSGFIGNGTICDDINECTMRMSKCLENATCVNTQGSFMCLCPKGQTGDGINYCGTAASTETEPINGLQVNFHVK</sequence>
<dbReference type="Pfam" id="PF07645">
    <property type="entry name" value="EGF_CA"/>
    <property type="match status" value="1"/>
</dbReference>
<evidence type="ECO:0000256" key="2">
    <source>
        <dbReference type="ARBA" id="ARBA00022729"/>
    </source>
</evidence>
<keyword evidence="2" id="KW-0732">Signal</keyword>
<evidence type="ECO:0000256" key="6">
    <source>
        <dbReference type="PROSITE-ProRule" id="PRU00076"/>
    </source>
</evidence>
<dbReference type="GO" id="GO:0005615">
    <property type="term" value="C:extracellular space"/>
    <property type="evidence" value="ECO:0007669"/>
    <property type="project" value="TreeGrafter"/>
</dbReference>
<dbReference type="InterPro" id="IPR000152">
    <property type="entry name" value="EGF-type_Asp/Asn_hydroxyl_site"/>
</dbReference>
<keyword evidence="3" id="KW-0677">Repeat</keyword>
<dbReference type="InterPro" id="IPR049883">
    <property type="entry name" value="NOTCH1_EGF-like"/>
</dbReference>
<dbReference type="SMART" id="SM00179">
    <property type="entry name" value="EGF_CA"/>
    <property type="match status" value="1"/>
</dbReference>
<dbReference type="Gene3D" id="2.10.25.10">
    <property type="entry name" value="Laminin"/>
    <property type="match status" value="2"/>
</dbReference>
<evidence type="ECO:0000259" key="7">
    <source>
        <dbReference type="PROSITE" id="PS50026"/>
    </source>
</evidence>
<keyword evidence="5" id="KW-0325">Glycoprotein</keyword>
<dbReference type="PROSITE" id="PS01187">
    <property type="entry name" value="EGF_CA"/>
    <property type="match status" value="1"/>
</dbReference>
<dbReference type="SMART" id="SM00181">
    <property type="entry name" value="EGF"/>
    <property type="match status" value="2"/>
</dbReference>
<dbReference type="AlphaFoldDB" id="A0A915HKA2"/>
<dbReference type="PROSITE" id="PS00010">
    <property type="entry name" value="ASX_HYDROXYL"/>
    <property type="match status" value="1"/>
</dbReference>
<dbReference type="FunFam" id="2.10.25.10:FF:000038">
    <property type="entry name" value="Fibrillin 2"/>
    <property type="match status" value="1"/>
</dbReference>
<evidence type="ECO:0000256" key="1">
    <source>
        <dbReference type="ARBA" id="ARBA00022536"/>
    </source>
</evidence>
<evidence type="ECO:0000313" key="8">
    <source>
        <dbReference type="Proteomes" id="UP000887565"/>
    </source>
</evidence>
<dbReference type="PANTHER" id="PTHR24042">
    <property type="entry name" value="NEL HOMOLOG"/>
    <property type="match status" value="1"/>
</dbReference>
<comment type="caution">
    <text evidence="6">Lacks conserved residue(s) required for the propagation of feature annotation.</text>
</comment>
<dbReference type="GO" id="GO:0008201">
    <property type="term" value="F:heparin binding"/>
    <property type="evidence" value="ECO:0007669"/>
    <property type="project" value="TreeGrafter"/>
</dbReference>
<evidence type="ECO:0000256" key="4">
    <source>
        <dbReference type="ARBA" id="ARBA00023157"/>
    </source>
</evidence>
<dbReference type="WBParaSite" id="nRc.2.0.1.t02398-RA">
    <property type="protein sequence ID" value="nRc.2.0.1.t02398-RA"/>
    <property type="gene ID" value="nRc.2.0.1.g02398"/>
</dbReference>
<feature type="domain" description="EGF-like" evidence="7">
    <location>
        <begin position="71"/>
        <end position="112"/>
    </location>
</feature>
<accession>A0A915HKA2</accession>
<organism evidence="8 9">
    <name type="scientific">Romanomermis culicivorax</name>
    <name type="common">Nematode worm</name>
    <dbReference type="NCBI Taxonomy" id="13658"/>
    <lineage>
        <taxon>Eukaryota</taxon>
        <taxon>Metazoa</taxon>
        <taxon>Ecdysozoa</taxon>
        <taxon>Nematoda</taxon>
        <taxon>Enoplea</taxon>
        <taxon>Dorylaimia</taxon>
        <taxon>Mermithida</taxon>
        <taxon>Mermithoidea</taxon>
        <taxon>Mermithidae</taxon>
        <taxon>Romanomermis</taxon>
    </lineage>
</organism>
<keyword evidence="4" id="KW-1015">Disulfide bond</keyword>
<evidence type="ECO:0000256" key="5">
    <source>
        <dbReference type="ARBA" id="ARBA00023180"/>
    </source>
</evidence>
<proteinExistence type="predicted"/>
<dbReference type="InterPro" id="IPR018097">
    <property type="entry name" value="EGF_Ca-bd_CS"/>
</dbReference>
<protein>
    <submittedName>
        <fullName evidence="9">EGF-like domain-containing protein</fullName>
    </submittedName>
</protein>
<dbReference type="PROSITE" id="PS50026">
    <property type="entry name" value="EGF_3"/>
    <property type="match status" value="1"/>
</dbReference>
<dbReference type="InterPro" id="IPR001881">
    <property type="entry name" value="EGF-like_Ca-bd_dom"/>
</dbReference>
<dbReference type="PANTHER" id="PTHR24042:SF5">
    <property type="entry name" value="EGF-LIKE CALCIUM-BINDING DOMAIN-CONTAINING PROTEIN"/>
    <property type="match status" value="1"/>
</dbReference>
<evidence type="ECO:0000313" key="9">
    <source>
        <dbReference type="WBParaSite" id="nRc.2.0.1.t02398-RA"/>
    </source>
</evidence>
<dbReference type="CDD" id="cd00054">
    <property type="entry name" value="EGF_CA"/>
    <property type="match status" value="1"/>
</dbReference>
<reference evidence="9" key="1">
    <citation type="submission" date="2022-11" db="UniProtKB">
        <authorList>
            <consortium name="WormBaseParasite"/>
        </authorList>
    </citation>
    <scope>IDENTIFICATION</scope>
</reference>
<keyword evidence="8" id="KW-1185">Reference proteome</keyword>
<evidence type="ECO:0000256" key="3">
    <source>
        <dbReference type="ARBA" id="ARBA00022737"/>
    </source>
</evidence>
<dbReference type="InterPro" id="IPR051586">
    <property type="entry name" value="PKC-binding_NELL"/>
</dbReference>
<dbReference type="InterPro" id="IPR000742">
    <property type="entry name" value="EGF"/>
</dbReference>